<feature type="compositionally biased region" description="Basic and acidic residues" evidence="1">
    <location>
        <begin position="414"/>
        <end position="425"/>
    </location>
</feature>
<name>A0AAD6D356_9EURO</name>
<feature type="region of interest" description="Disordered" evidence="1">
    <location>
        <begin position="379"/>
        <end position="643"/>
    </location>
</feature>
<feature type="compositionally biased region" description="Polar residues" evidence="1">
    <location>
        <begin position="385"/>
        <end position="398"/>
    </location>
</feature>
<feature type="compositionally biased region" description="Polar residues" evidence="1">
    <location>
        <begin position="442"/>
        <end position="459"/>
    </location>
</feature>
<dbReference type="AlphaFoldDB" id="A0AAD6D356"/>
<evidence type="ECO:0008006" key="4">
    <source>
        <dbReference type="Google" id="ProtNLM"/>
    </source>
</evidence>
<keyword evidence="3" id="KW-1185">Reference proteome</keyword>
<feature type="region of interest" description="Disordered" evidence="1">
    <location>
        <begin position="1"/>
        <end position="222"/>
    </location>
</feature>
<dbReference type="Proteomes" id="UP001220324">
    <property type="component" value="Unassembled WGS sequence"/>
</dbReference>
<proteinExistence type="predicted"/>
<feature type="compositionally biased region" description="Polar residues" evidence="1">
    <location>
        <begin position="507"/>
        <end position="535"/>
    </location>
</feature>
<feature type="compositionally biased region" description="Polar residues" evidence="1">
    <location>
        <begin position="181"/>
        <end position="196"/>
    </location>
</feature>
<feature type="compositionally biased region" description="Polar residues" evidence="1">
    <location>
        <begin position="619"/>
        <end position="643"/>
    </location>
</feature>
<protein>
    <recommendedName>
        <fullName evidence="4">LPXTG-motif cell wall anchor domain protein</fullName>
    </recommendedName>
</protein>
<organism evidence="2 3">
    <name type="scientific">Penicillium frequentans</name>
    <dbReference type="NCBI Taxonomy" id="3151616"/>
    <lineage>
        <taxon>Eukaryota</taxon>
        <taxon>Fungi</taxon>
        <taxon>Dikarya</taxon>
        <taxon>Ascomycota</taxon>
        <taxon>Pezizomycotina</taxon>
        <taxon>Eurotiomycetes</taxon>
        <taxon>Eurotiomycetidae</taxon>
        <taxon>Eurotiales</taxon>
        <taxon>Aspergillaceae</taxon>
        <taxon>Penicillium</taxon>
    </lineage>
</organism>
<feature type="compositionally biased region" description="Polar residues" evidence="1">
    <location>
        <begin position="595"/>
        <end position="604"/>
    </location>
</feature>
<feature type="compositionally biased region" description="Polar residues" evidence="1">
    <location>
        <begin position="489"/>
        <end position="498"/>
    </location>
</feature>
<feature type="compositionally biased region" description="Polar residues" evidence="1">
    <location>
        <begin position="130"/>
        <end position="139"/>
    </location>
</feature>
<feature type="compositionally biased region" description="Basic and acidic residues" evidence="1">
    <location>
        <begin position="165"/>
        <end position="177"/>
    </location>
</feature>
<evidence type="ECO:0000313" key="3">
    <source>
        <dbReference type="Proteomes" id="UP001220324"/>
    </source>
</evidence>
<feature type="compositionally biased region" description="Polar residues" evidence="1">
    <location>
        <begin position="552"/>
        <end position="580"/>
    </location>
</feature>
<dbReference type="EMBL" id="JAQIZZ010000002">
    <property type="protein sequence ID" value="KAJ5552231.1"/>
    <property type="molecule type" value="Genomic_DNA"/>
</dbReference>
<sequence length="681" mass="73457">MPSSMAFSETRTLASGHSRSLNAAPRLSESKGIDENRPRNDDVFLNIARTDSGRRDSLGRSDFRRSRLGHSSGSLRSPTARDEEHTPSPDHRPSNFDSPLHLQNGSTLSYNPVPHSPAASAHPLDDSSRFRYSSLSGARSTIGAPRSRLSRTSPETSPRSPAVNTRERAASLHESRLYRNSGLSTVRGSRQPSTSEATERALDDVEKSRADESESNLSTTAPSTVWDQLDDLKSRIRKLELTGKLPPSSQAAISGANERPRTAATTMTAVSTSPRHYRKASSPSMEAETPVQNQVHPILQSALAKAKMVLSNDVYAALEVTITDALALSTTLGANTAPSGSVSVVNGGYSSPERHARRKADSVCRSLTELCIALTDGELKRRRPSSSQGTNSQPQRANGSEVEPSRPTSSYRAPSHEPESVERRPSTNRISSRLEARRASVANPSPGSITESKPAQSPNLPTPPSRLHRISTSLRSRRVPTEDAAVETPNPNSRSLSRAMTEVATPTPVQSVSPRQRFSYGHTANRSGSGVQQEQGLGLTPRSPQYPPTTPQAPVSQPRTPSTLSQSGIPTHTGIPSQSGIPFRRSYMTPGVYSPATSRSNIQAGSRRYGLSPGIEESPGSSQLQPSQTRISVPSGKSVTSYTPIQQPRLRTNSLGSRKFALRRRSAVMLDDTVNLDDSID</sequence>
<feature type="region of interest" description="Disordered" evidence="1">
    <location>
        <begin position="333"/>
        <end position="362"/>
    </location>
</feature>
<feature type="compositionally biased region" description="Polar residues" evidence="1">
    <location>
        <begin position="95"/>
        <end position="110"/>
    </location>
</feature>
<feature type="compositionally biased region" description="Basic and acidic residues" evidence="1">
    <location>
        <begin position="79"/>
        <end position="94"/>
    </location>
</feature>
<comment type="caution">
    <text evidence="2">The sequence shown here is derived from an EMBL/GenBank/DDBJ whole genome shotgun (WGS) entry which is preliminary data.</text>
</comment>
<feature type="compositionally biased region" description="Polar residues" evidence="1">
    <location>
        <begin position="1"/>
        <end position="21"/>
    </location>
</feature>
<feature type="compositionally biased region" description="Basic and acidic residues" evidence="1">
    <location>
        <begin position="51"/>
        <end position="65"/>
    </location>
</feature>
<evidence type="ECO:0000313" key="2">
    <source>
        <dbReference type="EMBL" id="KAJ5552231.1"/>
    </source>
</evidence>
<feature type="compositionally biased region" description="Low complexity" evidence="1">
    <location>
        <begin position="145"/>
        <end position="161"/>
    </location>
</feature>
<reference evidence="2 3" key="1">
    <citation type="journal article" date="2023" name="IMA Fungus">
        <title>Comparative genomic study of the Penicillium genus elucidates a diverse pangenome and 15 lateral gene transfer events.</title>
        <authorList>
            <person name="Petersen C."/>
            <person name="Sorensen T."/>
            <person name="Nielsen M.R."/>
            <person name="Sondergaard T.E."/>
            <person name="Sorensen J.L."/>
            <person name="Fitzpatrick D.A."/>
            <person name="Frisvad J.C."/>
            <person name="Nielsen K.L."/>
        </authorList>
    </citation>
    <scope>NUCLEOTIDE SEQUENCE [LARGE SCALE GENOMIC DNA]</scope>
    <source>
        <strain evidence="2 3">IBT 35679</strain>
    </source>
</reference>
<feature type="compositionally biased region" description="Basic and acidic residues" evidence="1">
    <location>
        <begin position="28"/>
        <end position="42"/>
    </location>
</feature>
<feature type="compositionally biased region" description="Basic and acidic residues" evidence="1">
    <location>
        <begin position="197"/>
        <end position="212"/>
    </location>
</feature>
<accession>A0AAD6D356</accession>
<gene>
    <name evidence="2" type="ORF">N7494_001609</name>
</gene>
<feature type="region of interest" description="Disordered" evidence="1">
    <location>
        <begin position="246"/>
        <end position="291"/>
    </location>
</feature>
<feature type="compositionally biased region" description="Low complexity" evidence="1">
    <location>
        <begin position="339"/>
        <end position="351"/>
    </location>
</feature>
<evidence type="ECO:0000256" key="1">
    <source>
        <dbReference type="SAM" id="MobiDB-lite"/>
    </source>
</evidence>